<dbReference type="STRING" id="1072389.K1WV76"/>
<dbReference type="InParanoid" id="K1WV76"/>
<evidence type="ECO:0000256" key="2">
    <source>
        <dbReference type="ARBA" id="ARBA00022763"/>
    </source>
</evidence>
<dbReference type="Pfam" id="PF15630">
    <property type="entry name" value="CENP-S"/>
    <property type="match status" value="1"/>
</dbReference>
<reference evidence="6 7" key="1">
    <citation type="journal article" date="2012" name="BMC Genomics">
        <title>Sequencing the genome of Marssonina brunnea reveals fungus-poplar co-evolution.</title>
        <authorList>
            <person name="Zhu S."/>
            <person name="Cao Y.-Z."/>
            <person name="Jiang C."/>
            <person name="Tan B.-Y."/>
            <person name="Wang Z."/>
            <person name="Feng S."/>
            <person name="Zhang L."/>
            <person name="Su X.-H."/>
            <person name="Brejova B."/>
            <person name="Vinar T."/>
            <person name="Xu M."/>
            <person name="Wang M.-X."/>
            <person name="Zhang S.-G."/>
            <person name="Huang M.-R."/>
            <person name="Wu R."/>
            <person name="Zhou Y."/>
        </authorList>
    </citation>
    <scope>NUCLEOTIDE SEQUENCE [LARGE SCALE GENOMIC DNA]</scope>
    <source>
        <strain evidence="6 7">MB_m1</strain>
    </source>
</reference>
<dbReference type="Gene3D" id="1.10.20.10">
    <property type="entry name" value="Histone, subunit A"/>
    <property type="match status" value="1"/>
</dbReference>
<accession>K1WV76</accession>
<dbReference type="InterPro" id="IPR009072">
    <property type="entry name" value="Histone-fold"/>
</dbReference>
<dbReference type="GO" id="GO:0031297">
    <property type="term" value="P:replication fork processing"/>
    <property type="evidence" value="ECO:0007669"/>
    <property type="project" value="TreeGrafter"/>
</dbReference>
<dbReference type="KEGG" id="mbe:MBM_05656"/>
<evidence type="ECO:0000313" key="6">
    <source>
        <dbReference type="EMBL" id="EKD16362.1"/>
    </source>
</evidence>
<sequence>MSSQQAEEDPINEKLKASLWFAIGKLIDEECLRLNTTATPQFIGAMTEMAWAQLESVATDLESFSRHASRTTATSDDVLLVTRRNDALHGIMREFVEGEKAKKERERAAGGERGRRGVVGKAGKAVGAGAGAGGGARGNGTGRGRGRGRGRAK</sequence>
<evidence type="ECO:0000256" key="1">
    <source>
        <dbReference type="ARBA" id="ARBA00006612"/>
    </source>
</evidence>
<dbReference type="GeneID" id="18761591"/>
<keyword evidence="3" id="KW-0238">DNA-binding</keyword>
<organism evidence="6 7">
    <name type="scientific">Marssonina brunnea f. sp. multigermtubi (strain MB_m1)</name>
    <name type="common">Marssonina leaf spot fungus</name>
    <dbReference type="NCBI Taxonomy" id="1072389"/>
    <lineage>
        <taxon>Eukaryota</taxon>
        <taxon>Fungi</taxon>
        <taxon>Dikarya</taxon>
        <taxon>Ascomycota</taxon>
        <taxon>Pezizomycotina</taxon>
        <taxon>Leotiomycetes</taxon>
        <taxon>Helotiales</taxon>
        <taxon>Drepanopezizaceae</taxon>
        <taxon>Drepanopeziza</taxon>
    </lineage>
</organism>
<dbReference type="GO" id="GO:0003682">
    <property type="term" value="F:chromatin binding"/>
    <property type="evidence" value="ECO:0007669"/>
    <property type="project" value="TreeGrafter"/>
</dbReference>
<dbReference type="GO" id="GO:0003677">
    <property type="term" value="F:DNA binding"/>
    <property type="evidence" value="ECO:0007669"/>
    <property type="project" value="UniProtKB-KW"/>
</dbReference>
<dbReference type="GO" id="GO:0071821">
    <property type="term" value="C:FANCM-MHF complex"/>
    <property type="evidence" value="ECO:0007669"/>
    <property type="project" value="InterPro"/>
</dbReference>
<feature type="compositionally biased region" description="Basic residues" evidence="5">
    <location>
        <begin position="144"/>
        <end position="153"/>
    </location>
</feature>
<feature type="compositionally biased region" description="Basic and acidic residues" evidence="5">
    <location>
        <begin position="99"/>
        <end position="115"/>
    </location>
</feature>
<name>K1WV76_MARBU</name>
<evidence type="ECO:0000256" key="3">
    <source>
        <dbReference type="ARBA" id="ARBA00023125"/>
    </source>
</evidence>
<dbReference type="FunCoup" id="K1WV76">
    <property type="interactions" value="35"/>
</dbReference>
<dbReference type="eggNOG" id="ENOG502S7WI">
    <property type="taxonomic scope" value="Eukaryota"/>
</dbReference>
<dbReference type="OrthoDB" id="1872155at2759"/>
<dbReference type="CDD" id="cd22919">
    <property type="entry name" value="HFD_CENP-S"/>
    <property type="match status" value="1"/>
</dbReference>
<proteinExistence type="inferred from homology"/>
<feature type="compositionally biased region" description="Gly residues" evidence="5">
    <location>
        <begin position="126"/>
        <end position="143"/>
    </location>
</feature>
<dbReference type="InterPro" id="IPR029003">
    <property type="entry name" value="CENP-S/Mhf1"/>
</dbReference>
<dbReference type="EMBL" id="JH921439">
    <property type="protein sequence ID" value="EKD16362.1"/>
    <property type="molecule type" value="Genomic_DNA"/>
</dbReference>
<dbReference type="Proteomes" id="UP000006753">
    <property type="component" value="Unassembled WGS sequence"/>
</dbReference>
<protein>
    <submittedName>
        <fullName evidence="6">Apoptosis-inducing TAF9-like domain 1 family protein</fullName>
    </submittedName>
</protein>
<evidence type="ECO:0000313" key="7">
    <source>
        <dbReference type="Proteomes" id="UP000006753"/>
    </source>
</evidence>
<dbReference type="SUPFAM" id="SSF47113">
    <property type="entry name" value="Histone-fold"/>
    <property type="match status" value="1"/>
</dbReference>
<dbReference type="GO" id="GO:0046982">
    <property type="term" value="F:protein heterodimerization activity"/>
    <property type="evidence" value="ECO:0007669"/>
    <property type="project" value="InterPro"/>
</dbReference>
<keyword evidence="2" id="KW-0227">DNA damage</keyword>
<keyword evidence="7" id="KW-1185">Reference proteome</keyword>
<dbReference type="GO" id="GO:0000712">
    <property type="term" value="P:resolution of meiotic recombination intermediates"/>
    <property type="evidence" value="ECO:0007669"/>
    <property type="project" value="TreeGrafter"/>
</dbReference>
<dbReference type="PANTHER" id="PTHR22980">
    <property type="entry name" value="CORTISTATIN"/>
    <property type="match status" value="1"/>
</dbReference>
<feature type="region of interest" description="Disordered" evidence="5">
    <location>
        <begin position="99"/>
        <end position="153"/>
    </location>
</feature>
<evidence type="ECO:0000256" key="5">
    <source>
        <dbReference type="SAM" id="MobiDB-lite"/>
    </source>
</evidence>
<dbReference type="PANTHER" id="PTHR22980:SF0">
    <property type="entry name" value="CENTROMERE PROTEIN S"/>
    <property type="match status" value="1"/>
</dbReference>
<comment type="similarity">
    <text evidence="1">Belongs to the TAF9 family. CENP-S/MHF1 subfamily.</text>
</comment>
<dbReference type="HOGENOM" id="CLU_100369_2_0_1"/>
<evidence type="ECO:0000256" key="4">
    <source>
        <dbReference type="ARBA" id="ARBA00023204"/>
    </source>
</evidence>
<gene>
    <name evidence="6" type="ORF">MBM_05656</name>
</gene>
<dbReference type="OMA" id="AMTEMAW"/>
<dbReference type="AlphaFoldDB" id="K1WV76"/>
<dbReference type="GO" id="GO:0006281">
    <property type="term" value="P:DNA repair"/>
    <property type="evidence" value="ECO:0007669"/>
    <property type="project" value="UniProtKB-KW"/>
</dbReference>
<keyword evidence="4" id="KW-0234">DNA repair</keyword>